<dbReference type="PANTHER" id="PTHR15999">
    <property type="entry name" value="ZINC FINGER CW-TYPE PWWP DOMAIN PROTEIN 1"/>
    <property type="match status" value="1"/>
</dbReference>
<dbReference type="PROSITE" id="PS50812">
    <property type="entry name" value="PWWP"/>
    <property type="match status" value="1"/>
</dbReference>
<dbReference type="SMART" id="SM00293">
    <property type="entry name" value="PWWP"/>
    <property type="match status" value="1"/>
</dbReference>
<dbReference type="InterPro" id="IPR000313">
    <property type="entry name" value="PWWP_dom"/>
</dbReference>
<dbReference type="Pfam" id="PF00855">
    <property type="entry name" value="PWWP"/>
    <property type="match status" value="1"/>
</dbReference>
<dbReference type="Gene3D" id="2.30.30.140">
    <property type="match status" value="1"/>
</dbReference>
<reference evidence="4" key="1">
    <citation type="submission" date="2025-08" db="UniProtKB">
        <authorList>
            <consortium name="RefSeq"/>
        </authorList>
    </citation>
    <scope>IDENTIFICATION</scope>
    <source>
        <tissue evidence="4">Whole body</tissue>
    </source>
</reference>
<dbReference type="RefSeq" id="XP_024886036.1">
    <property type="nucleotide sequence ID" value="XM_025030268.1"/>
</dbReference>
<evidence type="ECO:0000313" key="4">
    <source>
        <dbReference type="RefSeq" id="XP_024886036.1"/>
    </source>
</evidence>
<accession>A0A6J1QYT5</accession>
<dbReference type="CDD" id="cd20145">
    <property type="entry name" value="PWWP_ZCWPW1"/>
    <property type="match status" value="1"/>
</dbReference>
<dbReference type="Proteomes" id="UP000504618">
    <property type="component" value="Unplaced"/>
</dbReference>
<dbReference type="SUPFAM" id="SSF63748">
    <property type="entry name" value="Tudor/PWWP/MBT"/>
    <property type="match status" value="1"/>
</dbReference>
<protein>
    <submittedName>
        <fullName evidence="4">Zinc finger CW-type PWWP domain protein 1-like</fullName>
    </submittedName>
</protein>
<sequence length="396" mass="46024">MAKSRDNRNRVDHTRQTTIRLFEDQDREHDIVAEVGRTTPRNGVWASSLLLSLTPQLFVTSPTTTIRATPVPPNAPVKLRKPFSKEGLKPKKLRFTDKDKDGTEDENYSKKSADFFIKMSKQKAEFPKRQGKLKARLDCDMQDSLSAMLQNVRFELDNKKNMRYGQGQYEKRAKNNKDSSQSSKLNCSPKDKTIASCSVPQVPIPMKIKTDLIENKYNAGSLVWGLVDGYPWWPAIVDDWIETLQFYELKESSIIPVKYHVTFFKDNLHCEWLNRKTIKPFIKFKKSTLVRKQNKFNEINHKKSLEKAYALAQSAIPLSISERLQRFSSFSRIRNLQGSVIQSYEEQDDEISSTPTESTEHITLKEFYLKIDKKRVEQRAKLEHELLKAHHNCYCK</sequence>
<evidence type="ECO:0000259" key="2">
    <source>
        <dbReference type="PROSITE" id="PS50812"/>
    </source>
</evidence>
<gene>
    <name evidence="4" type="primary">LOC112463738</name>
</gene>
<proteinExistence type="predicted"/>
<evidence type="ECO:0000256" key="1">
    <source>
        <dbReference type="SAM" id="MobiDB-lite"/>
    </source>
</evidence>
<evidence type="ECO:0000313" key="3">
    <source>
        <dbReference type="Proteomes" id="UP000504618"/>
    </source>
</evidence>
<feature type="domain" description="PWWP" evidence="2">
    <location>
        <begin position="219"/>
        <end position="284"/>
    </location>
</feature>
<dbReference type="AlphaFoldDB" id="A0A6J1QYT5"/>
<dbReference type="OrthoDB" id="757982at2759"/>
<feature type="region of interest" description="Disordered" evidence="1">
    <location>
        <begin position="169"/>
        <end position="190"/>
    </location>
</feature>
<name>A0A6J1QYT5_9HYME</name>
<dbReference type="PANTHER" id="PTHR15999:SF2">
    <property type="entry name" value="ZINC FINGER CW-TYPE PWWP DOMAIN PROTEIN 1"/>
    <property type="match status" value="1"/>
</dbReference>
<dbReference type="InterPro" id="IPR042778">
    <property type="entry name" value="ZCWPW1/ZCWPW2"/>
</dbReference>
<keyword evidence="3" id="KW-1185">Reference proteome</keyword>
<dbReference type="GO" id="GO:0005634">
    <property type="term" value="C:nucleus"/>
    <property type="evidence" value="ECO:0007669"/>
    <property type="project" value="TreeGrafter"/>
</dbReference>
<dbReference type="GeneID" id="112463738"/>
<organism evidence="3 4">
    <name type="scientific">Temnothorax curvispinosus</name>
    <dbReference type="NCBI Taxonomy" id="300111"/>
    <lineage>
        <taxon>Eukaryota</taxon>
        <taxon>Metazoa</taxon>
        <taxon>Ecdysozoa</taxon>
        <taxon>Arthropoda</taxon>
        <taxon>Hexapoda</taxon>
        <taxon>Insecta</taxon>
        <taxon>Pterygota</taxon>
        <taxon>Neoptera</taxon>
        <taxon>Endopterygota</taxon>
        <taxon>Hymenoptera</taxon>
        <taxon>Apocrita</taxon>
        <taxon>Aculeata</taxon>
        <taxon>Formicoidea</taxon>
        <taxon>Formicidae</taxon>
        <taxon>Myrmicinae</taxon>
        <taxon>Temnothorax</taxon>
    </lineage>
</organism>